<dbReference type="EMBL" id="CAKKNE010000006">
    <property type="protein sequence ID" value="CAH0378531.1"/>
    <property type="molecule type" value="Genomic_DNA"/>
</dbReference>
<keyword evidence="5" id="KW-1185">Reference proteome</keyword>
<dbReference type="OrthoDB" id="427777at2759"/>
<evidence type="ECO:0000256" key="1">
    <source>
        <dbReference type="ARBA" id="ARBA00008848"/>
    </source>
</evidence>
<dbReference type="PROSITE" id="PS51329">
    <property type="entry name" value="C_CAP_COFACTOR_C"/>
    <property type="match status" value="1"/>
</dbReference>
<dbReference type="Pfam" id="PF07986">
    <property type="entry name" value="TBCC"/>
    <property type="match status" value="1"/>
</dbReference>
<feature type="domain" description="C-CAP/cofactor C-like" evidence="3">
    <location>
        <begin position="149"/>
        <end position="303"/>
    </location>
</feature>
<feature type="region of interest" description="Disordered" evidence="2">
    <location>
        <begin position="304"/>
        <end position="343"/>
    </location>
</feature>
<dbReference type="PANTHER" id="PTHR16052">
    <property type="entry name" value="TBCC DOMAIN-CONTAINING PROTEIN 1"/>
    <property type="match status" value="1"/>
</dbReference>
<dbReference type="AlphaFoldDB" id="A0A8J2SW79"/>
<dbReference type="Gene3D" id="2.160.20.70">
    <property type="match status" value="1"/>
</dbReference>
<dbReference type="PANTHER" id="PTHR16052:SF0">
    <property type="entry name" value="TBCC DOMAIN-CONTAINING PROTEIN 1"/>
    <property type="match status" value="1"/>
</dbReference>
<comment type="similarity">
    <text evidence="1">Belongs to the TBCC family.</text>
</comment>
<organism evidence="4 5">
    <name type="scientific">Pelagomonas calceolata</name>
    <dbReference type="NCBI Taxonomy" id="35677"/>
    <lineage>
        <taxon>Eukaryota</taxon>
        <taxon>Sar</taxon>
        <taxon>Stramenopiles</taxon>
        <taxon>Ochrophyta</taxon>
        <taxon>Pelagophyceae</taxon>
        <taxon>Pelagomonadales</taxon>
        <taxon>Pelagomonadaceae</taxon>
        <taxon>Pelagomonas</taxon>
    </lineage>
</organism>
<dbReference type="InterPro" id="IPR017901">
    <property type="entry name" value="C-CAP_CF_C-like"/>
</dbReference>
<dbReference type="Proteomes" id="UP000789595">
    <property type="component" value="Unassembled WGS sequence"/>
</dbReference>
<evidence type="ECO:0000259" key="3">
    <source>
        <dbReference type="PROSITE" id="PS51329"/>
    </source>
</evidence>
<evidence type="ECO:0000313" key="4">
    <source>
        <dbReference type="EMBL" id="CAH0378531.1"/>
    </source>
</evidence>
<feature type="compositionally biased region" description="Low complexity" evidence="2">
    <location>
        <begin position="326"/>
        <end position="337"/>
    </location>
</feature>
<gene>
    <name evidence="4" type="ORF">PECAL_6P01220</name>
</gene>
<evidence type="ECO:0000313" key="5">
    <source>
        <dbReference type="Proteomes" id="UP000789595"/>
    </source>
</evidence>
<sequence>MEPRGRLRPEVTQLWCWGPDGATTTEERLTLDDAAAVRDALRKEAGGDRAPYPAWVSTAWHVLRWDEPSARVSWELVGLALHQSASVDAPLPCAALAAFVGTRAALAASRAPAVVEDEARIQTRAAAEDEAPHAKRERRAAAAVRATAPVAGALTETLFEDVSEDDVVISKRSSVVVVDENQCSILVERCRDCRVYVPNHVRCVRVVACVDCLVYVGAARVASLTHCARCVLAAAAHRVVVDASAESTLRLFTPAAPLCVGGAPAALEPLAAAYDGLARDAAAAGLLPPRAPNRWDAPLALAPGAPRRRPLAAPAPPGSSPRRHAAALLRPPGRGAAEPPPLPLPADHVAAAARGAFATWLVREGAELRDVVDLLRFPARPA</sequence>
<reference evidence="4" key="1">
    <citation type="submission" date="2021-11" db="EMBL/GenBank/DDBJ databases">
        <authorList>
            <consortium name="Genoscope - CEA"/>
            <person name="William W."/>
        </authorList>
    </citation>
    <scope>NUCLEOTIDE SEQUENCE</scope>
</reference>
<dbReference type="InterPro" id="IPR012945">
    <property type="entry name" value="Tubulin-bd_cofactor_C_dom"/>
</dbReference>
<name>A0A8J2SW79_9STRA</name>
<dbReference type="InterPro" id="IPR039589">
    <property type="entry name" value="TBCC1"/>
</dbReference>
<evidence type="ECO:0000256" key="2">
    <source>
        <dbReference type="SAM" id="MobiDB-lite"/>
    </source>
</evidence>
<accession>A0A8J2SW79</accession>
<comment type="caution">
    <text evidence="4">The sequence shown here is derived from an EMBL/GenBank/DDBJ whole genome shotgun (WGS) entry which is preliminary data.</text>
</comment>
<dbReference type="InterPro" id="IPR016098">
    <property type="entry name" value="CAP/MinC_C"/>
</dbReference>
<proteinExistence type="inferred from homology"/>
<protein>
    <recommendedName>
        <fullName evidence="3">C-CAP/cofactor C-like domain-containing protein</fullName>
    </recommendedName>
</protein>